<feature type="region of interest" description="Disordered" evidence="1">
    <location>
        <begin position="373"/>
        <end position="393"/>
    </location>
</feature>
<keyword evidence="5" id="KW-1185">Reference proteome</keyword>
<keyword evidence="2" id="KW-0472">Membrane</keyword>
<evidence type="ECO:0000313" key="5">
    <source>
        <dbReference type="Proteomes" id="UP001501461"/>
    </source>
</evidence>
<reference evidence="5" key="1">
    <citation type="journal article" date="2019" name="Int. J. Syst. Evol. Microbiol.">
        <title>The Global Catalogue of Microorganisms (GCM) 10K type strain sequencing project: providing services to taxonomists for standard genome sequencing and annotation.</title>
        <authorList>
            <consortium name="The Broad Institute Genomics Platform"/>
            <consortium name="The Broad Institute Genome Sequencing Center for Infectious Disease"/>
            <person name="Wu L."/>
            <person name="Ma J."/>
        </authorList>
    </citation>
    <scope>NUCLEOTIDE SEQUENCE [LARGE SCALE GENOMIC DNA]</scope>
    <source>
        <strain evidence="5">JCM 13595</strain>
    </source>
</reference>
<feature type="signal peptide" evidence="3">
    <location>
        <begin position="1"/>
        <end position="38"/>
    </location>
</feature>
<keyword evidence="2" id="KW-0812">Transmembrane</keyword>
<dbReference type="EMBL" id="BAAAMN010000036">
    <property type="protein sequence ID" value="GAA2038104.1"/>
    <property type="molecule type" value="Genomic_DNA"/>
</dbReference>
<evidence type="ECO:0008006" key="6">
    <source>
        <dbReference type="Google" id="ProtNLM"/>
    </source>
</evidence>
<evidence type="ECO:0000256" key="3">
    <source>
        <dbReference type="SAM" id="SignalP"/>
    </source>
</evidence>
<feature type="region of interest" description="Disordered" evidence="1">
    <location>
        <begin position="717"/>
        <end position="768"/>
    </location>
</feature>
<protein>
    <recommendedName>
        <fullName evidence="6">LPXTG-motif cell wall anchor domain-containing protein</fullName>
    </recommendedName>
</protein>
<feature type="chain" id="PRO_5046613511" description="LPXTG-motif cell wall anchor domain-containing protein" evidence="3">
    <location>
        <begin position="39"/>
        <end position="800"/>
    </location>
</feature>
<name>A0ABP5G0S4_9MICC</name>
<organism evidence="4 5">
    <name type="scientific">Yaniella flava</name>
    <dbReference type="NCBI Taxonomy" id="287930"/>
    <lineage>
        <taxon>Bacteria</taxon>
        <taxon>Bacillati</taxon>
        <taxon>Actinomycetota</taxon>
        <taxon>Actinomycetes</taxon>
        <taxon>Micrococcales</taxon>
        <taxon>Micrococcaceae</taxon>
        <taxon>Yaniella</taxon>
    </lineage>
</organism>
<keyword evidence="3" id="KW-0732">Signal</keyword>
<accession>A0ABP5G0S4</accession>
<proteinExistence type="predicted"/>
<evidence type="ECO:0000256" key="2">
    <source>
        <dbReference type="SAM" id="Phobius"/>
    </source>
</evidence>
<dbReference type="RefSeq" id="WP_343957820.1">
    <property type="nucleotide sequence ID" value="NZ_BAAAMN010000036.1"/>
</dbReference>
<feature type="transmembrane region" description="Helical" evidence="2">
    <location>
        <begin position="770"/>
        <end position="790"/>
    </location>
</feature>
<evidence type="ECO:0000313" key="4">
    <source>
        <dbReference type="EMBL" id="GAA2038104.1"/>
    </source>
</evidence>
<comment type="caution">
    <text evidence="4">The sequence shown here is derived from an EMBL/GenBank/DDBJ whole genome shotgun (WGS) entry which is preliminary data.</text>
</comment>
<feature type="compositionally biased region" description="Basic and acidic residues" evidence="1">
    <location>
        <begin position="374"/>
        <end position="383"/>
    </location>
</feature>
<dbReference type="Proteomes" id="UP001501461">
    <property type="component" value="Unassembled WGS sequence"/>
</dbReference>
<gene>
    <name evidence="4" type="ORF">GCM10009720_18230</name>
</gene>
<evidence type="ECO:0000256" key="1">
    <source>
        <dbReference type="SAM" id="MobiDB-lite"/>
    </source>
</evidence>
<feature type="compositionally biased region" description="Acidic residues" evidence="1">
    <location>
        <begin position="728"/>
        <end position="737"/>
    </location>
</feature>
<sequence>MKELSCSPVKRGGKKLAAFGLTAAVVGGALLVVPGAQASSNTQDVYWGPQYGQTTQVYSAYIDDGEDEGDRTYVGAVGTHGYTGGSEAPNGYTWCIQWSQEANGQNTELPPPAGTSNITGTEAQVANIIVAKHAANGSNHPEIALAMHELFDHNEADGRDGNAWAYEKANNNDGTFNTILDTATSWITDAQQYTGDYTIQPEFDFGGESVTPGSTGKLTNLNVMADGTSLGSGVNTVGNEIELTVELTGTLQFSDGSTTKTLAPGDEPEVEVTGAGMIGATVETNDSLPNNTVTKVEFGEDSYGDVLQDRVTHQAPVSIDGAIPDMQVKHIPSVTTETSEQRAEPGTELFDKITVDGVPDDEDVTVTSTLYYAGDDRPERQESIPETAEPVGSVETVVTGSGTYDTPTITIEESGYYVWVETIEGTETMEPWTSDYGITEETSLVPWSPEVKTMTSQQRAEPEAEIYDTLMISGNKEGKELTVDSTLYGPFDHREEQGTELPEDAPVVGTVSTVIEGNGEFQTEPLTVEDRGYYFWVETIEETDETDPWGDEEDESPTWQEDETTVVPWEIISSSDISDRSSHEGGTVHDTVWFAGLPWDHAVDRGETFLMAPPENQPQADGSYILPITEDGANLDASDTGEAELTMYGPFETMPERSEDIPEDAPVHDVVTIPAVNGEILSADFKEFEEVGYYTIVTSFDGSDRVEPYVSEFGIPSESTYVPHPDEPGEPVPEDPAEPVIPEDPPVEPTTPDQVEKVSIDSGNPGDNTAWALGAGAGIALVGLGGYLAYRRKNATGLES</sequence>
<keyword evidence="2" id="KW-1133">Transmembrane helix</keyword>